<dbReference type="InterPro" id="IPR003158">
    <property type="entry name" value="Photosyn_RC_cyt_c-su"/>
</dbReference>
<dbReference type="SUPFAM" id="SSF48695">
    <property type="entry name" value="Multiheme cytochromes"/>
    <property type="match status" value="1"/>
</dbReference>
<keyword evidence="12" id="KW-1185">Reference proteome</keyword>
<dbReference type="Gene3D" id="1.10.468.10">
    <property type="entry name" value="Photosynthetic Reaction Center, subunit C, domain 2"/>
    <property type="match status" value="1"/>
</dbReference>
<dbReference type="GO" id="GO:0020037">
    <property type="term" value="F:heme binding"/>
    <property type="evidence" value="ECO:0007669"/>
    <property type="project" value="InterPro"/>
</dbReference>
<keyword evidence="10" id="KW-0472">Membrane</keyword>
<dbReference type="Pfam" id="PF02276">
    <property type="entry name" value="CytoC_RC"/>
    <property type="match status" value="1"/>
</dbReference>
<evidence type="ECO:0000256" key="2">
    <source>
        <dbReference type="ARBA" id="ARBA00015978"/>
    </source>
</evidence>
<evidence type="ECO:0000313" key="12">
    <source>
        <dbReference type="Proteomes" id="UP000289792"/>
    </source>
</evidence>
<accession>A0A4Q0XJY6</accession>
<comment type="function">
    <text evidence="1">The reaction center of purple bacteria contains a tightly bound cytochrome molecule which re-reduces the photo oxidized primary electron donor.</text>
</comment>
<dbReference type="Proteomes" id="UP000289792">
    <property type="component" value="Unassembled WGS sequence"/>
</dbReference>
<evidence type="ECO:0000256" key="4">
    <source>
        <dbReference type="ARBA" id="ARBA00022531"/>
    </source>
</evidence>
<feature type="compositionally biased region" description="Basic and acidic residues" evidence="9">
    <location>
        <begin position="165"/>
        <end position="183"/>
    </location>
</feature>
<evidence type="ECO:0000256" key="10">
    <source>
        <dbReference type="SAM" id="Phobius"/>
    </source>
</evidence>
<keyword evidence="7" id="KW-0249">Electron transport</keyword>
<organism evidence="11 12">
    <name type="scientific">Gelidibacter gilvus</name>
    <dbReference type="NCBI Taxonomy" id="59602"/>
    <lineage>
        <taxon>Bacteria</taxon>
        <taxon>Pseudomonadati</taxon>
        <taxon>Bacteroidota</taxon>
        <taxon>Flavobacteriia</taxon>
        <taxon>Flavobacteriales</taxon>
        <taxon>Flavobacteriaceae</taxon>
        <taxon>Gelidibacter</taxon>
    </lineage>
</organism>
<feature type="transmembrane region" description="Helical" evidence="10">
    <location>
        <begin position="17"/>
        <end position="36"/>
    </location>
</feature>
<dbReference type="InterPro" id="IPR036280">
    <property type="entry name" value="Multihaem_cyt_sf"/>
</dbReference>
<keyword evidence="8" id="KW-0408">Iron</keyword>
<comment type="caution">
    <text evidence="11">The sequence shown here is derived from an EMBL/GenBank/DDBJ whole genome shotgun (WGS) entry which is preliminary data.</text>
</comment>
<proteinExistence type="predicted"/>
<evidence type="ECO:0000256" key="3">
    <source>
        <dbReference type="ARBA" id="ARBA00022448"/>
    </source>
</evidence>
<evidence type="ECO:0000313" key="11">
    <source>
        <dbReference type="EMBL" id="RXJ51463.1"/>
    </source>
</evidence>
<keyword evidence="5" id="KW-0349">Heme</keyword>
<dbReference type="GO" id="GO:0005506">
    <property type="term" value="F:iron ion binding"/>
    <property type="evidence" value="ECO:0007669"/>
    <property type="project" value="InterPro"/>
</dbReference>
<dbReference type="EMBL" id="SDDZ01000002">
    <property type="protein sequence ID" value="RXJ51463.1"/>
    <property type="molecule type" value="Genomic_DNA"/>
</dbReference>
<evidence type="ECO:0000256" key="7">
    <source>
        <dbReference type="ARBA" id="ARBA00022982"/>
    </source>
</evidence>
<evidence type="ECO:0000256" key="5">
    <source>
        <dbReference type="ARBA" id="ARBA00022617"/>
    </source>
</evidence>
<dbReference type="GO" id="GO:0009055">
    <property type="term" value="F:electron transfer activity"/>
    <property type="evidence" value="ECO:0007669"/>
    <property type="project" value="InterPro"/>
</dbReference>
<evidence type="ECO:0000256" key="9">
    <source>
        <dbReference type="SAM" id="MobiDB-lite"/>
    </source>
</evidence>
<sequence length="183" mass="21167">MSQFTNNKDLMKTYKKLLVFLSTIGILVVVMSFYSFKADLRASESYVPQTPWENLKVLPQNISKDSLEHLMKNFAMSLGVKCNHCHVSSSTDPKELDFASDAKIEKEIARGMIKMTNDLNDNYFKPYFPEPIPNQVHVVNCVMCHRGTVNPEKYLSQMGGMYKTYDPERDNRKEKELEAQRKQ</sequence>
<dbReference type="OrthoDB" id="951235at2"/>
<keyword evidence="10" id="KW-0812">Transmembrane</keyword>
<reference evidence="11 12" key="1">
    <citation type="submission" date="2019-01" db="EMBL/GenBank/DDBJ databases">
        <title>Genome sequence of the Antarctic species Gelidibacter gilvus ACAM 158(T).</title>
        <authorList>
            <person name="Bowman J.P."/>
        </authorList>
    </citation>
    <scope>NUCLEOTIDE SEQUENCE [LARGE SCALE GENOMIC DNA]</scope>
    <source>
        <strain evidence="11 12">IC158</strain>
    </source>
</reference>
<evidence type="ECO:0000256" key="1">
    <source>
        <dbReference type="ARBA" id="ARBA00003196"/>
    </source>
</evidence>
<evidence type="ECO:0000256" key="6">
    <source>
        <dbReference type="ARBA" id="ARBA00022723"/>
    </source>
</evidence>
<gene>
    <name evidence="11" type="ORF">ESZ48_06260</name>
</gene>
<keyword evidence="6" id="KW-0479">Metal-binding</keyword>
<keyword evidence="4" id="KW-0602">Photosynthesis</keyword>
<keyword evidence="3" id="KW-0813">Transport</keyword>
<evidence type="ECO:0000256" key="8">
    <source>
        <dbReference type="ARBA" id="ARBA00023004"/>
    </source>
</evidence>
<feature type="region of interest" description="Disordered" evidence="9">
    <location>
        <begin position="162"/>
        <end position="183"/>
    </location>
</feature>
<protein>
    <recommendedName>
        <fullName evidence="2">Photosynthetic reaction center cytochrome c subunit</fullName>
    </recommendedName>
</protein>
<dbReference type="AlphaFoldDB" id="A0A4Q0XJY6"/>
<dbReference type="NCBIfam" id="NF033196">
    <property type="entry name" value="c_type_nonphoto"/>
    <property type="match status" value="1"/>
</dbReference>
<dbReference type="GO" id="GO:0030077">
    <property type="term" value="C:plasma membrane light-harvesting complex"/>
    <property type="evidence" value="ECO:0007669"/>
    <property type="project" value="InterPro"/>
</dbReference>
<dbReference type="GO" id="GO:0019684">
    <property type="term" value="P:photosynthesis, light reaction"/>
    <property type="evidence" value="ECO:0007669"/>
    <property type="project" value="InterPro"/>
</dbReference>
<name>A0A4Q0XJY6_9FLAO</name>
<dbReference type="InterPro" id="IPR023119">
    <property type="entry name" value="Multihaem_cyt_PRC_cyt_su-like"/>
</dbReference>
<keyword evidence="10" id="KW-1133">Transmembrane helix</keyword>